<accession>A0A7G7CS11</accession>
<evidence type="ECO:0000259" key="5">
    <source>
        <dbReference type="PROSITE" id="PS50995"/>
    </source>
</evidence>
<keyword evidence="2" id="KW-0238">DNA-binding</keyword>
<keyword evidence="3" id="KW-0804">Transcription</keyword>
<dbReference type="GO" id="GO:0003700">
    <property type="term" value="F:DNA-binding transcription factor activity"/>
    <property type="evidence" value="ECO:0007669"/>
    <property type="project" value="InterPro"/>
</dbReference>
<dbReference type="GO" id="GO:0006950">
    <property type="term" value="P:response to stress"/>
    <property type="evidence" value="ECO:0007669"/>
    <property type="project" value="TreeGrafter"/>
</dbReference>
<protein>
    <submittedName>
        <fullName evidence="6">MarR family transcriptional regulator</fullName>
    </submittedName>
</protein>
<dbReference type="InterPro" id="IPR000835">
    <property type="entry name" value="HTH_MarR-typ"/>
</dbReference>
<dbReference type="Gene3D" id="1.10.10.10">
    <property type="entry name" value="Winged helix-like DNA-binding domain superfamily/Winged helix DNA-binding domain"/>
    <property type="match status" value="1"/>
</dbReference>
<dbReference type="InterPro" id="IPR023187">
    <property type="entry name" value="Tscrpt_reg_MarR-type_CS"/>
</dbReference>
<dbReference type="SMART" id="SM00347">
    <property type="entry name" value="HTH_MARR"/>
    <property type="match status" value="1"/>
</dbReference>
<name>A0A7G7CS11_9CORY</name>
<dbReference type="InterPro" id="IPR036388">
    <property type="entry name" value="WH-like_DNA-bd_sf"/>
</dbReference>
<dbReference type="PROSITE" id="PS01117">
    <property type="entry name" value="HTH_MARR_1"/>
    <property type="match status" value="1"/>
</dbReference>
<gene>
    <name evidence="6" type="ORF">H0194_05285</name>
</gene>
<dbReference type="AlphaFoldDB" id="A0A7G7CS11"/>
<dbReference type="Proteomes" id="UP000515743">
    <property type="component" value="Chromosome"/>
</dbReference>
<dbReference type="GO" id="GO:0003677">
    <property type="term" value="F:DNA binding"/>
    <property type="evidence" value="ECO:0007669"/>
    <property type="project" value="UniProtKB-KW"/>
</dbReference>
<proteinExistence type="predicted"/>
<evidence type="ECO:0000313" key="6">
    <source>
        <dbReference type="EMBL" id="QNE90377.1"/>
    </source>
</evidence>
<sequence>MDKNISPDNNPAAPGQPGAPAGDSVPPTSMEDAMELATKIQPAMNKLVVIFQRTTEGSSLTSSQVSIMNRLKEEGACRISHVASMELIRMPTASNALLQLEKRDLVSRVRDEDDRRGVKVALTDKGRQVLDDVSEQRSEALARIVQWLGPEYINTAENLAELINELSRIYRPTQP</sequence>
<evidence type="ECO:0000313" key="7">
    <source>
        <dbReference type="Proteomes" id="UP000515743"/>
    </source>
</evidence>
<keyword evidence="7" id="KW-1185">Reference proteome</keyword>
<keyword evidence="1" id="KW-0805">Transcription regulation</keyword>
<dbReference type="PROSITE" id="PS50995">
    <property type="entry name" value="HTH_MARR_2"/>
    <property type="match status" value="1"/>
</dbReference>
<dbReference type="InterPro" id="IPR036390">
    <property type="entry name" value="WH_DNA-bd_sf"/>
</dbReference>
<evidence type="ECO:0000256" key="3">
    <source>
        <dbReference type="ARBA" id="ARBA00023163"/>
    </source>
</evidence>
<dbReference type="RefSeq" id="WP_185176750.1">
    <property type="nucleotide sequence ID" value="NZ_CP059404.1"/>
</dbReference>
<evidence type="ECO:0000256" key="4">
    <source>
        <dbReference type="SAM" id="MobiDB-lite"/>
    </source>
</evidence>
<reference evidence="6 7" key="1">
    <citation type="submission" date="2020-07" db="EMBL/GenBank/DDBJ databases">
        <title>Complete genome and description of Corynebacterium incognita strain Marseille-Q3630 sp. nov.</title>
        <authorList>
            <person name="Boxberger M."/>
        </authorList>
    </citation>
    <scope>NUCLEOTIDE SEQUENCE [LARGE SCALE GENOMIC DNA]</scope>
    <source>
        <strain evidence="6 7">Marseille-Q3630</strain>
    </source>
</reference>
<evidence type="ECO:0000256" key="2">
    <source>
        <dbReference type="ARBA" id="ARBA00023125"/>
    </source>
</evidence>
<feature type="compositionally biased region" description="Low complexity" evidence="4">
    <location>
        <begin position="11"/>
        <end position="22"/>
    </location>
</feature>
<feature type="region of interest" description="Disordered" evidence="4">
    <location>
        <begin position="1"/>
        <end position="29"/>
    </location>
</feature>
<feature type="domain" description="HTH marR-type" evidence="5">
    <location>
        <begin position="33"/>
        <end position="171"/>
    </location>
</feature>
<dbReference type="KEGG" id="cik:H0194_05285"/>
<dbReference type="PANTHER" id="PTHR33164:SF99">
    <property type="entry name" value="MARR FAMILY REGULATORY PROTEIN"/>
    <property type="match status" value="1"/>
</dbReference>
<dbReference type="InterPro" id="IPR039422">
    <property type="entry name" value="MarR/SlyA-like"/>
</dbReference>
<dbReference type="SUPFAM" id="SSF46785">
    <property type="entry name" value="Winged helix' DNA-binding domain"/>
    <property type="match status" value="1"/>
</dbReference>
<dbReference type="PANTHER" id="PTHR33164">
    <property type="entry name" value="TRANSCRIPTIONAL REGULATOR, MARR FAMILY"/>
    <property type="match status" value="1"/>
</dbReference>
<dbReference type="EMBL" id="CP059404">
    <property type="protein sequence ID" value="QNE90377.1"/>
    <property type="molecule type" value="Genomic_DNA"/>
</dbReference>
<organism evidence="6 7">
    <name type="scientific">Corynebacterium incognita</name>
    <dbReference type="NCBI Taxonomy" id="2754725"/>
    <lineage>
        <taxon>Bacteria</taxon>
        <taxon>Bacillati</taxon>
        <taxon>Actinomycetota</taxon>
        <taxon>Actinomycetes</taxon>
        <taxon>Mycobacteriales</taxon>
        <taxon>Corynebacteriaceae</taxon>
        <taxon>Corynebacterium</taxon>
    </lineage>
</organism>
<dbReference type="Pfam" id="PF01047">
    <property type="entry name" value="MarR"/>
    <property type="match status" value="1"/>
</dbReference>
<evidence type="ECO:0000256" key="1">
    <source>
        <dbReference type="ARBA" id="ARBA00023015"/>
    </source>
</evidence>